<dbReference type="EMBL" id="JAJUBB010000014">
    <property type="protein sequence ID" value="MDD1782964.1"/>
    <property type="molecule type" value="Genomic_DNA"/>
</dbReference>
<comment type="caution">
    <text evidence="1">The sequence shown here is derived from an EMBL/GenBank/DDBJ whole genome shotgun (WGS) entry which is preliminary data.</text>
</comment>
<name>A0ABT5QPP7_9GAMM</name>
<organism evidence="1 2">
    <name type="scientific">Enterovibrio qingdaonensis</name>
    <dbReference type="NCBI Taxonomy" id="2899818"/>
    <lineage>
        <taxon>Bacteria</taxon>
        <taxon>Pseudomonadati</taxon>
        <taxon>Pseudomonadota</taxon>
        <taxon>Gammaproteobacteria</taxon>
        <taxon>Vibrionales</taxon>
        <taxon>Vibrionaceae</taxon>
        <taxon>Enterovibrio</taxon>
    </lineage>
</organism>
<dbReference type="RefSeq" id="WP_274143594.1">
    <property type="nucleotide sequence ID" value="NZ_JAJUBB010000014.1"/>
</dbReference>
<protein>
    <submittedName>
        <fullName evidence="1">Uncharacterized protein</fullName>
    </submittedName>
</protein>
<sequence length="238" mass="26955">MKKHQSKALSPNHNATKKRAATLEQVKLRVNLLNDFIENGVPDGFTAHTGLLKLLAYSDGGEIEKRTYQSILSKKDIPIVDIDPSFEGSESAVMDCKDYLLLKIEELKCKLEMPRVPLEQSDDVAFDSCPNSSKAKTKGELRDTIKEQAVLIESLAKELLKQRRANNTLISLIRERDSHASRTLKAYFDEHQNELCKVREFIKPAIEKTISNLNELSREFDQVFGDSEDKVVPILGKR</sequence>
<evidence type="ECO:0000313" key="2">
    <source>
        <dbReference type="Proteomes" id="UP001149821"/>
    </source>
</evidence>
<keyword evidence="2" id="KW-1185">Reference proteome</keyword>
<evidence type="ECO:0000313" key="1">
    <source>
        <dbReference type="EMBL" id="MDD1782964.1"/>
    </source>
</evidence>
<proteinExistence type="predicted"/>
<dbReference type="Proteomes" id="UP001149821">
    <property type="component" value="Unassembled WGS sequence"/>
</dbReference>
<reference evidence="1" key="1">
    <citation type="submission" date="2021-12" db="EMBL/GenBank/DDBJ databases">
        <title>Enterovibrio ZSDZ35 sp. nov. and Enterovibrio ZSDZ42 sp. nov., isolated from coastal seawater in Qingdao.</title>
        <authorList>
            <person name="Zhang P."/>
        </authorList>
    </citation>
    <scope>NUCLEOTIDE SEQUENCE</scope>
    <source>
        <strain evidence="1">ZSDZ35</strain>
    </source>
</reference>
<gene>
    <name evidence="1" type="ORF">LRP49_17465</name>
</gene>
<accession>A0ABT5QPP7</accession>